<feature type="signal peptide" evidence="3">
    <location>
        <begin position="1"/>
        <end position="20"/>
    </location>
</feature>
<proteinExistence type="predicted"/>
<gene>
    <name evidence="4" type="ORF">AXF42_Ash002871</name>
</gene>
<evidence type="ECO:0000313" key="5">
    <source>
        <dbReference type="Proteomes" id="UP000236161"/>
    </source>
</evidence>
<dbReference type="SUPFAM" id="SSF101898">
    <property type="entry name" value="NHL repeat"/>
    <property type="match status" value="1"/>
</dbReference>
<dbReference type="OrthoDB" id="342730at2759"/>
<feature type="transmembrane region" description="Helical" evidence="2">
    <location>
        <begin position="217"/>
        <end position="239"/>
    </location>
</feature>
<sequence length="274" mass="29310">MPATSTLLLFLPSLLLLSRAVTLVSPALVLESGYSITTVIDFNQHHPPGGSDAASVRPFALQPLARSQNLLLLLDSSRSTFYSVRLPLSQESEVSLLSGGGSIGFSDGDATSASFNHPRDFAVDSRDNVYVADRINHAIRKISSSSGMTTTIAGGYSRKSGHTDGPAQNATFSVDFDLVYMPKMCALLISDRGNRLIRQMDLKPEDCEDPQQSGKGLGAIPVCFIAAMALLFGLAFGFISRPFVTSLSNVSAIAGFFMSLKSSYELITLFLNAT</sequence>
<keyword evidence="2" id="KW-0812">Transmembrane</keyword>
<dbReference type="InterPro" id="IPR001258">
    <property type="entry name" value="NHL_repeat"/>
</dbReference>
<evidence type="ECO:0000256" key="2">
    <source>
        <dbReference type="SAM" id="Phobius"/>
    </source>
</evidence>
<evidence type="ECO:0000313" key="4">
    <source>
        <dbReference type="EMBL" id="PKA51505.1"/>
    </source>
</evidence>
<keyword evidence="3" id="KW-0732">Signal</keyword>
<evidence type="ECO:0000256" key="1">
    <source>
        <dbReference type="ARBA" id="ARBA00022737"/>
    </source>
</evidence>
<protein>
    <recommendedName>
        <fullName evidence="6">Non-specific serine/threonine protein kinase</fullName>
    </recommendedName>
</protein>
<organism evidence="4 5">
    <name type="scientific">Apostasia shenzhenica</name>
    <dbReference type="NCBI Taxonomy" id="1088818"/>
    <lineage>
        <taxon>Eukaryota</taxon>
        <taxon>Viridiplantae</taxon>
        <taxon>Streptophyta</taxon>
        <taxon>Embryophyta</taxon>
        <taxon>Tracheophyta</taxon>
        <taxon>Spermatophyta</taxon>
        <taxon>Magnoliopsida</taxon>
        <taxon>Liliopsida</taxon>
        <taxon>Asparagales</taxon>
        <taxon>Orchidaceae</taxon>
        <taxon>Apostasioideae</taxon>
        <taxon>Apostasia</taxon>
    </lineage>
</organism>
<dbReference type="PANTHER" id="PTHR13833">
    <property type="match status" value="1"/>
</dbReference>
<keyword evidence="5" id="KW-1185">Reference proteome</keyword>
<dbReference type="Proteomes" id="UP000236161">
    <property type="component" value="Unassembled WGS sequence"/>
</dbReference>
<evidence type="ECO:0008006" key="6">
    <source>
        <dbReference type="Google" id="ProtNLM"/>
    </source>
</evidence>
<dbReference type="Pfam" id="PF01436">
    <property type="entry name" value="NHL"/>
    <property type="match status" value="1"/>
</dbReference>
<dbReference type="EMBL" id="KZ452013">
    <property type="protein sequence ID" value="PKA51505.1"/>
    <property type="molecule type" value="Genomic_DNA"/>
</dbReference>
<keyword evidence="1" id="KW-0677">Repeat</keyword>
<keyword evidence="2" id="KW-1133">Transmembrane helix</keyword>
<keyword evidence="2" id="KW-0472">Membrane</keyword>
<dbReference type="PANTHER" id="PTHR13833:SF71">
    <property type="entry name" value="NHL DOMAIN-CONTAINING PROTEIN"/>
    <property type="match status" value="1"/>
</dbReference>
<dbReference type="Gene3D" id="2.120.10.30">
    <property type="entry name" value="TolB, C-terminal domain"/>
    <property type="match status" value="1"/>
</dbReference>
<feature type="chain" id="PRO_5014184713" description="Non-specific serine/threonine protein kinase" evidence="3">
    <location>
        <begin position="21"/>
        <end position="274"/>
    </location>
</feature>
<dbReference type="AlphaFoldDB" id="A0A2I0A7M2"/>
<dbReference type="InterPro" id="IPR011042">
    <property type="entry name" value="6-blade_b-propeller_TolB-like"/>
</dbReference>
<accession>A0A2I0A7M2</accession>
<name>A0A2I0A7M2_9ASPA</name>
<reference evidence="4 5" key="1">
    <citation type="journal article" date="2017" name="Nature">
        <title>The Apostasia genome and the evolution of orchids.</title>
        <authorList>
            <person name="Zhang G.Q."/>
            <person name="Liu K.W."/>
            <person name="Li Z."/>
            <person name="Lohaus R."/>
            <person name="Hsiao Y.Y."/>
            <person name="Niu S.C."/>
            <person name="Wang J.Y."/>
            <person name="Lin Y.C."/>
            <person name="Xu Q."/>
            <person name="Chen L.J."/>
            <person name="Yoshida K."/>
            <person name="Fujiwara S."/>
            <person name="Wang Z.W."/>
            <person name="Zhang Y.Q."/>
            <person name="Mitsuda N."/>
            <person name="Wang M."/>
            <person name="Liu G.H."/>
            <person name="Pecoraro L."/>
            <person name="Huang H.X."/>
            <person name="Xiao X.J."/>
            <person name="Lin M."/>
            <person name="Wu X.Y."/>
            <person name="Wu W.L."/>
            <person name="Chen Y.Y."/>
            <person name="Chang S.B."/>
            <person name="Sakamoto S."/>
            <person name="Ohme-Takagi M."/>
            <person name="Yagi M."/>
            <person name="Zeng S.J."/>
            <person name="Shen C.Y."/>
            <person name="Yeh C.M."/>
            <person name="Luo Y.B."/>
            <person name="Tsai W.C."/>
            <person name="Van de Peer Y."/>
            <person name="Liu Z.J."/>
        </authorList>
    </citation>
    <scope>NUCLEOTIDE SEQUENCE [LARGE SCALE GENOMIC DNA]</scope>
    <source>
        <strain evidence="5">cv. Shenzhen</strain>
        <tissue evidence="4">Stem</tissue>
    </source>
</reference>
<evidence type="ECO:0000256" key="3">
    <source>
        <dbReference type="SAM" id="SignalP"/>
    </source>
</evidence>